<dbReference type="OrthoDB" id="4828706at2759"/>
<dbReference type="AlphaFoldDB" id="A0A6A6DFC7"/>
<evidence type="ECO:0000313" key="4">
    <source>
        <dbReference type="EMBL" id="KAF2177092.1"/>
    </source>
</evidence>
<evidence type="ECO:0000256" key="2">
    <source>
        <dbReference type="ARBA" id="ARBA00023043"/>
    </source>
</evidence>
<dbReference type="Pfam" id="PF12796">
    <property type="entry name" value="Ank_2"/>
    <property type="match status" value="1"/>
</dbReference>
<gene>
    <name evidence="4" type="ORF">K469DRAFT_810422</name>
</gene>
<dbReference type="PROSITE" id="PS50088">
    <property type="entry name" value="ANK_REPEAT"/>
    <property type="match status" value="1"/>
</dbReference>
<reference evidence="4" key="1">
    <citation type="journal article" date="2020" name="Stud. Mycol.">
        <title>101 Dothideomycetes genomes: a test case for predicting lifestyles and emergence of pathogens.</title>
        <authorList>
            <person name="Haridas S."/>
            <person name="Albert R."/>
            <person name="Binder M."/>
            <person name="Bloem J."/>
            <person name="Labutti K."/>
            <person name="Salamov A."/>
            <person name="Andreopoulos B."/>
            <person name="Baker S."/>
            <person name="Barry K."/>
            <person name="Bills G."/>
            <person name="Bluhm B."/>
            <person name="Cannon C."/>
            <person name="Castanera R."/>
            <person name="Culley D."/>
            <person name="Daum C."/>
            <person name="Ezra D."/>
            <person name="Gonzalez J."/>
            <person name="Henrissat B."/>
            <person name="Kuo A."/>
            <person name="Liang C."/>
            <person name="Lipzen A."/>
            <person name="Lutzoni F."/>
            <person name="Magnuson J."/>
            <person name="Mondo S."/>
            <person name="Nolan M."/>
            <person name="Ohm R."/>
            <person name="Pangilinan J."/>
            <person name="Park H.-J."/>
            <person name="Ramirez L."/>
            <person name="Alfaro M."/>
            <person name="Sun H."/>
            <person name="Tritt A."/>
            <person name="Yoshinaga Y."/>
            <person name="Zwiers L.-H."/>
            <person name="Turgeon B."/>
            <person name="Goodwin S."/>
            <person name="Spatafora J."/>
            <person name="Crous P."/>
            <person name="Grigoriev I."/>
        </authorList>
    </citation>
    <scope>NUCLEOTIDE SEQUENCE</scope>
    <source>
        <strain evidence="4">CBS 207.26</strain>
    </source>
</reference>
<organism evidence="4 5">
    <name type="scientific">Zopfia rhizophila CBS 207.26</name>
    <dbReference type="NCBI Taxonomy" id="1314779"/>
    <lineage>
        <taxon>Eukaryota</taxon>
        <taxon>Fungi</taxon>
        <taxon>Dikarya</taxon>
        <taxon>Ascomycota</taxon>
        <taxon>Pezizomycotina</taxon>
        <taxon>Dothideomycetes</taxon>
        <taxon>Dothideomycetes incertae sedis</taxon>
        <taxon>Zopfiaceae</taxon>
        <taxon>Zopfia</taxon>
    </lineage>
</organism>
<dbReference type="Gene3D" id="1.25.40.20">
    <property type="entry name" value="Ankyrin repeat-containing domain"/>
    <property type="match status" value="1"/>
</dbReference>
<feature type="repeat" description="ANK" evidence="3">
    <location>
        <begin position="40"/>
        <end position="64"/>
    </location>
</feature>
<sequence length="113" mass="12286">MENSLDGVLPAHIAAFFGIPGIMSYLISTGKVDVDLKDNYGRTPLSWAAENGHEAVVKLLLDTGKVDVDPRDDKYGWTPLSWAAEGRHEAVVKLLESSIATSPPLRIPCRLTV</sequence>
<evidence type="ECO:0000313" key="5">
    <source>
        <dbReference type="Proteomes" id="UP000800200"/>
    </source>
</evidence>
<dbReference type="Proteomes" id="UP000800200">
    <property type="component" value="Unassembled WGS sequence"/>
</dbReference>
<keyword evidence="5" id="KW-1185">Reference proteome</keyword>
<dbReference type="SMART" id="SM00248">
    <property type="entry name" value="ANK"/>
    <property type="match status" value="3"/>
</dbReference>
<dbReference type="PROSITE" id="PS50297">
    <property type="entry name" value="ANK_REP_REGION"/>
    <property type="match status" value="1"/>
</dbReference>
<evidence type="ECO:0000256" key="3">
    <source>
        <dbReference type="PROSITE-ProRule" id="PRU00023"/>
    </source>
</evidence>
<dbReference type="SUPFAM" id="SSF48403">
    <property type="entry name" value="Ankyrin repeat"/>
    <property type="match status" value="1"/>
</dbReference>
<accession>A0A6A6DFC7</accession>
<dbReference type="PANTHER" id="PTHR24198">
    <property type="entry name" value="ANKYRIN REPEAT AND PROTEIN KINASE DOMAIN-CONTAINING PROTEIN"/>
    <property type="match status" value="1"/>
</dbReference>
<name>A0A6A6DFC7_9PEZI</name>
<dbReference type="PANTHER" id="PTHR24198:SF165">
    <property type="entry name" value="ANKYRIN REPEAT-CONTAINING PROTEIN-RELATED"/>
    <property type="match status" value="1"/>
</dbReference>
<keyword evidence="1" id="KW-0677">Repeat</keyword>
<dbReference type="InterPro" id="IPR036770">
    <property type="entry name" value="Ankyrin_rpt-contain_sf"/>
</dbReference>
<keyword evidence="2 3" id="KW-0040">ANK repeat</keyword>
<evidence type="ECO:0000256" key="1">
    <source>
        <dbReference type="ARBA" id="ARBA00022737"/>
    </source>
</evidence>
<protein>
    <submittedName>
        <fullName evidence="4">Ankyrin</fullName>
    </submittedName>
</protein>
<dbReference type="InterPro" id="IPR002110">
    <property type="entry name" value="Ankyrin_rpt"/>
</dbReference>
<proteinExistence type="predicted"/>
<dbReference type="EMBL" id="ML994695">
    <property type="protein sequence ID" value="KAF2177092.1"/>
    <property type="molecule type" value="Genomic_DNA"/>
</dbReference>